<feature type="transmembrane region" description="Helical" evidence="1">
    <location>
        <begin position="79"/>
        <end position="97"/>
    </location>
</feature>
<keyword evidence="1" id="KW-0472">Membrane</keyword>
<proteinExistence type="predicted"/>
<dbReference type="AlphaFoldDB" id="A0A9J6RB12"/>
<protein>
    <submittedName>
        <fullName evidence="2">DUF4181 domain-containing protein</fullName>
    </submittedName>
</protein>
<gene>
    <name evidence="2" type="ORF">OWO01_04740</name>
</gene>
<dbReference type="Proteomes" id="UP001084197">
    <property type="component" value="Unassembled WGS sequence"/>
</dbReference>
<feature type="transmembrane region" description="Helical" evidence="1">
    <location>
        <begin position="109"/>
        <end position="130"/>
    </location>
</feature>
<feature type="transmembrane region" description="Helical" evidence="1">
    <location>
        <begin position="47"/>
        <end position="67"/>
    </location>
</feature>
<keyword evidence="3" id="KW-1185">Reference proteome</keyword>
<dbReference type="InterPro" id="IPR025441">
    <property type="entry name" value="DUF4181"/>
</dbReference>
<dbReference type="RefSeq" id="WP_268779287.1">
    <property type="nucleotide sequence ID" value="NZ_JAPRAT010000006.1"/>
</dbReference>
<organism evidence="2 3">
    <name type="scientific">Natronobacillus azotifigens</name>
    <dbReference type="NCBI Taxonomy" id="472978"/>
    <lineage>
        <taxon>Bacteria</taxon>
        <taxon>Bacillati</taxon>
        <taxon>Bacillota</taxon>
        <taxon>Bacilli</taxon>
        <taxon>Bacillales</taxon>
        <taxon>Bacillaceae</taxon>
        <taxon>Natronobacillus</taxon>
    </lineage>
</organism>
<feature type="transmembrane region" description="Helical" evidence="1">
    <location>
        <begin position="6"/>
        <end position="26"/>
    </location>
</feature>
<dbReference type="EMBL" id="JAPRAT010000006">
    <property type="protein sequence ID" value="MCZ0702515.1"/>
    <property type="molecule type" value="Genomic_DNA"/>
</dbReference>
<keyword evidence="1" id="KW-1133">Transmembrane helix</keyword>
<dbReference type="Pfam" id="PF13789">
    <property type="entry name" value="DUF4181"/>
    <property type="match status" value="1"/>
</dbReference>
<sequence>MWYSLIIIIFLIVMEVVKWFLRKYLSVERKPHFSFNHVNDVHRVVDWTMRIFTSGITICLFWFLFMIDFDDISFSLMPVLAMYFISLTLIDAVRAVFEWKSSSQPKQAIITIVKASLFLVFILVFFYWGLRDLDLSLGFYPFYL</sequence>
<keyword evidence="1" id="KW-0812">Transmembrane</keyword>
<comment type="caution">
    <text evidence="2">The sequence shown here is derived from an EMBL/GenBank/DDBJ whole genome shotgun (WGS) entry which is preliminary data.</text>
</comment>
<name>A0A9J6RB12_9BACI</name>
<evidence type="ECO:0000313" key="3">
    <source>
        <dbReference type="Proteomes" id="UP001084197"/>
    </source>
</evidence>
<evidence type="ECO:0000256" key="1">
    <source>
        <dbReference type="SAM" id="Phobius"/>
    </source>
</evidence>
<accession>A0A9J6RB12</accession>
<evidence type="ECO:0000313" key="2">
    <source>
        <dbReference type="EMBL" id="MCZ0702515.1"/>
    </source>
</evidence>
<reference evidence="2" key="1">
    <citation type="submission" date="2022-11" db="EMBL/GenBank/DDBJ databases">
        <title>WGS of Natronobacillus azotifigens 24KS-1, an anaerobic diazotrophic haloalkaliphile from soda-rich habitats.</title>
        <authorList>
            <person name="Sorokin D.Y."/>
            <person name="Merkel A.Y."/>
        </authorList>
    </citation>
    <scope>NUCLEOTIDE SEQUENCE</scope>
    <source>
        <strain evidence="2">24KS-1</strain>
    </source>
</reference>